<dbReference type="CDD" id="cd00054">
    <property type="entry name" value="EGF_CA"/>
    <property type="match status" value="1"/>
</dbReference>
<dbReference type="InterPro" id="IPR013083">
    <property type="entry name" value="Znf_RING/FYVE/PHD"/>
</dbReference>
<name>A0AAV1IIF3_9CHLO</name>
<keyword evidence="4" id="KW-0472">Membrane</keyword>
<comment type="caution">
    <text evidence="8">The sequence shown here is derived from an EMBL/GenBank/DDBJ whole genome shotgun (WGS) entry which is preliminary data.</text>
</comment>
<feature type="region of interest" description="Disordered" evidence="3">
    <location>
        <begin position="506"/>
        <end position="525"/>
    </location>
</feature>
<keyword evidence="5" id="KW-0732">Signal</keyword>
<keyword evidence="4" id="KW-0812">Transmembrane</keyword>
<dbReference type="Gene3D" id="3.30.40.10">
    <property type="entry name" value="Zinc/RING finger domain, C3HC4 (zinc finger)"/>
    <property type="match status" value="1"/>
</dbReference>
<feature type="region of interest" description="Disordered" evidence="3">
    <location>
        <begin position="345"/>
        <end position="370"/>
    </location>
</feature>
<dbReference type="PROSITE" id="PS50089">
    <property type="entry name" value="ZF_RING_2"/>
    <property type="match status" value="1"/>
</dbReference>
<sequence>MSALALQAPVALVRLFALVAICHASVQLDHGVVPIARKDHVPTSVTPSNASVGDIKTQLKICECQKATGSPNGLSCGEREGWFISSFEREGSWLSGGGLVPLSHAICCRLCLPDELPPTEAPIAADDKPVGIMSMGCHASSGTGPFSLQCEPRGNSVVTGWAEAVLVSSSIDAYYPLGSAACCTPSLLLESGAAWELERCDCTQSGDIDCGGMTTHRFLTGFDRWRMTRIGQFVPVAPANCCKMCLSDTVRPLDRCEDLNMCSGHGMCVTGACECSPGFSGADCGVKTGFGYQGLPQWLISLIIMCSCATLCLFMLIGNRLIRFFHLRALEAEGEEGEQVQEALLPGLGGEDDDGSVGSEDTTDDDSEADEAARLVDDALAVAAAEDADAAQVDDDAASTAALDYMESPNLLNSSAAGAGSHSSVQDLAAPYSSAQDAALPAEQPQQAEEARPAVLPQQTEAAHLQQMSTVQTTVGDVHEAVVPASNHHDISGDANETIVDIPDKQEEAAGRRRHEKGEGPPGVPGRDCNVCMVRAVQVALIPCGHACMCRRCSRRLSRCPVCRKEILRRQRLFI</sequence>
<feature type="compositionally biased region" description="Basic and acidic residues" evidence="3">
    <location>
        <begin position="506"/>
        <end position="519"/>
    </location>
</feature>
<dbReference type="InterPro" id="IPR050784">
    <property type="entry name" value="IAP"/>
</dbReference>
<dbReference type="InterPro" id="IPR001841">
    <property type="entry name" value="Znf_RING"/>
</dbReference>
<dbReference type="Proteomes" id="UP001314263">
    <property type="component" value="Unassembled WGS sequence"/>
</dbReference>
<feature type="compositionally biased region" description="Acidic residues" evidence="3">
    <location>
        <begin position="350"/>
        <end position="370"/>
    </location>
</feature>
<feature type="compositionally biased region" description="Low complexity" evidence="3">
    <location>
        <begin position="435"/>
        <end position="448"/>
    </location>
</feature>
<feature type="signal peptide" evidence="5">
    <location>
        <begin position="1"/>
        <end position="24"/>
    </location>
</feature>
<feature type="transmembrane region" description="Helical" evidence="4">
    <location>
        <begin position="298"/>
        <end position="318"/>
    </location>
</feature>
<accession>A0AAV1IIF3</accession>
<keyword evidence="2" id="KW-0862">Zinc</keyword>
<dbReference type="AlphaFoldDB" id="A0AAV1IIF3"/>
<feature type="region of interest" description="Disordered" evidence="3">
    <location>
        <begin position="434"/>
        <end position="459"/>
    </location>
</feature>
<protein>
    <recommendedName>
        <fullName evidence="10">RING-type domain-containing protein</fullName>
    </recommendedName>
</protein>
<feature type="disulfide bond" evidence="1">
    <location>
        <begin position="275"/>
        <end position="284"/>
    </location>
</feature>
<dbReference type="PANTHER" id="PTHR10044">
    <property type="entry name" value="INHIBITOR OF APOPTOSIS"/>
    <property type="match status" value="1"/>
</dbReference>
<feature type="domain" description="EGF-like" evidence="6">
    <location>
        <begin position="252"/>
        <end position="285"/>
    </location>
</feature>
<evidence type="ECO:0000256" key="5">
    <source>
        <dbReference type="SAM" id="SignalP"/>
    </source>
</evidence>
<evidence type="ECO:0000313" key="8">
    <source>
        <dbReference type="EMBL" id="CAK0787022.1"/>
    </source>
</evidence>
<dbReference type="PROSITE" id="PS01186">
    <property type="entry name" value="EGF_2"/>
    <property type="match status" value="1"/>
</dbReference>
<evidence type="ECO:0000256" key="3">
    <source>
        <dbReference type="SAM" id="MobiDB-lite"/>
    </source>
</evidence>
<dbReference type="InterPro" id="IPR000742">
    <property type="entry name" value="EGF"/>
</dbReference>
<evidence type="ECO:0000256" key="4">
    <source>
        <dbReference type="SAM" id="Phobius"/>
    </source>
</evidence>
<keyword evidence="2" id="KW-0479">Metal-binding</keyword>
<reference evidence="8 9" key="1">
    <citation type="submission" date="2023-10" db="EMBL/GenBank/DDBJ databases">
        <authorList>
            <person name="Maclean D."/>
            <person name="Macfadyen A."/>
        </authorList>
    </citation>
    <scope>NUCLEOTIDE SEQUENCE [LARGE SCALE GENOMIC DNA]</scope>
</reference>
<feature type="domain" description="RING-type" evidence="7">
    <location>
        <begin position="529"/>
        <end position="564"/>
    </location>
</feature>
<keyword evidence="4" id="KW-1133">Transmembrane helix</keyword>
<proteinExistence type="predicted"/>
<dbReference type="PROSITE" id="PS50026">
    <property type="entry name" value="EGF_3"/>
    <property type="match status" value="1"/>
</dbReference>
<gene>
    <name evidence="8" type="ORF">CVIRNUC_010238</name>
</gene>
<comment type="caution">
    <text evidence="1">Lacks conserved residue(s) required for the propagation of feature annotation.</text>
</comment>
<organism evidence="8 9">
    <name type="scientific">Coccomyxa viridis</name>
    <dbReference type="NCBI Taxonomy" id="1274662"/>
    <lineage>
        <taxon>Eukaryota</taxon>
        <taxon>Viridiplantae</taxon>
        <taxon>Chlorophyta</taxon>
        <taxon>core chlorophytes</taxon>
        <taxon>Trebouxiophyceae</taxon>
        <taxon>Trebouxiophyceae incertae sedis</taxon>
        <taxon>Coccomyxaceae</taxon>
        <taxon>Coccomyxa</taxon>
    </lineage>
</organism>
<dbReference type="PROSITE" id="PS00022">
    <property type="entry name" value="EGF_1"/>
    <property type="match status" value="1"/>
</dbReference>
<keyword evidence="2" id="KW-0863">Zinc-finger</keyword>
<evidence type="ECO:0000313" key="9">
    <source>
        <dbReference type="Proteomes" id="UP001314263"/>
    </source>
</evidence>
<dbReference type="SUPFAM" id="SSF57850">
    <property type="entry name" value="RING/U-box"/>
    <property type="match status" value="1"/>
</dbReference>
<evidence type="ECO:0000256" key="2">
    <source>
        <dbReference type="PROSITE-ProRule" id="PRU00175"/>
    </source>
</evidence>
<evidence type="ECO:0000259" key="7">
    <source>
        <dbReference type="PROSITE" id="PS50089"/>
    </source>
</evidence>
<dbReference type="EMBL" id="CAUYUE010000016">
    <property type="protein sequence ID" value="CAK0787022.1"/>
    <property type="molecule type" value="Genomic_DNA"/>
</dbReference>
<dbReference type="Pfam" id="PF13920">
    <property type="entry name" value="zf-C3HC4_3"/>
    <property type="match status" value="1"/>
</dbReference>
<feature type="chain" id="PRO_5043516571" description="RING-type domain-containing protein" evidence="5">
    <location>
        <begin position="25"/>
        <end position="575"/>
    </location>
</feature>
<dbReference type="SMART" id="SM00184">
    <property type="entry name" value="RING"/>
    <property type="match status" value="1"/>
</dbReference>
<keyword evidence="9" id="KW-1185">Reference proteome</keyword>
<evidence type="ECO:0008006" key="10">
    <source>
        <dbReference type="Google" id="ProtNLM"/>
    </source>
</evidence>
<dbReference type="Pfam" id="PF23106">
    <property type="entry name" value="EGF_Teneurin"/>
    <property type="match status" value="1"/>
</dbReference>
<evidence type="ECO:0000259" key="6">
    <source>
        <dbReference type="PROSITE" id="PS50026"/>
    </source>
</evidence>
<keyword evidence="1" id="KW-0245">EGF-like domain</keyword>
<dbReference type="Gene3D" id="2.10.25.10">
    <property type="entry name" value="Laminin"/>
    <property type="match status" value="1"/>
</dbReference>
<dbReference type="GO" id="GO:0008270">
    <property type="term" value="F:zinc ion binding"/>
    <property type="evidence" value="ECO:0007669"/>
    <property type="project" value="UniProtKB-KW"/>
</dbReference>
<evidence type="ECO:0000256" key="1">
    <source>
        <dbReference type="PROSITE-ProRule" id="PRU00076"/>
    </source>
</evidence>
<keyword evidence="1" id="KW-1015">Disulfide bond</keyword>